<comment type="similarity">
    <text evidence="4">Belongs to the enoyl-CoA hydratase/isomerase family.</text>
</comment>
<dbReference type="SUPFAM" id="SSF52096">
    <property type="entry name" value="ClpP/crotonase"/>
    <property type="match status" value="1"/>
</dbReference>
<proteinExistence type="inferred from homology"/>
<dbReference type="GO" id="GO:0008935">
    <property type="term" value="F:1,4-dihydroxy-2-naphthoyl-CoA synthase activity"/>
    <property type="evidence" value="ECO:0000318"/>
    <property type="project" value="GO_Central"/>
</dbReference>
<dbReference type="Proteomes" id="UP000054558">
    <property type="component" value="Unassembled WGS sequence"/>
</dbReference>
<dbReference type="EMBL" id="DF237235">
    <property type="protein sequence ID" value="GAQ86378.1"/>
    <property type="molecule type" value="Genomic_DNA"/>
</dbReference>
<dbReference type="CDD" id="cd06558">
    <property type="entry name" value="crotonase-like"/>
    <property type="match status" value="1"/>
</dbReference>
<evidence type="ECO:0000256" key="1">
    <source>
        <dbReference type="ARBA" id="ARBA00000177"/>
    </source>
</evidence>
<evidence type="ECO:0000313" key="6">
    <source>
        <dbReference type="EMBL" id="GAQ86378.1"/>
    </source>
</evidence>
<dbReference type="NCBIfam" id="TIGR01929">
    <property type="entry name" value="menB"/>
    <property type="match status" value="1"/>
</dbReference>
<dbReference type="PANTHER" id="PTHR43113">
    <property type="entry name" value="NUCLEOSIDE-DIPHOSPHATE-SUGAR EPIMERASE"/>
    <property type="match status" value="1"/>
</dbReference>
<comment type="catalytic activity">
    <reaction evidence="1">
        <text>2-succinylbenzoyl-CoA + H(+) = 1,4-dihydroxy-2-naphthoyl-CoA + H2O</text>
        <dbReference type="Rhea" id="RHEA:26562"/>
        <dbReference type="ChEBI" id="CHEBI:15377"/>
        <dbReference type="ChEBI" id="CHEBI:15378"/>
        <dbReference type="ChEBI" id="CHEBI:57364"/>
        <dbReference type="ChEBI" id="CHEBI:58897"/>
        <dbReference type="EC" id="4.1.3.36"/>
    </reaction>
</comment>
<feature type="region of interest" description="Disordered" evidence="5">
    <location>
        <begin position="23"/>
        <end position="49"/>
    </location>
</feature>
<dbReference type="InterPro" id="IPR010198">
    <property type="entry name" value="DHNA-CoA_synthase_MenB"/>
</dbReference>
<dbReference type="HAMAP" id="MF_01934">
    <property type="entry name" value="MenB"/>
    <property type="match status" value="1"/>
</dbReference>
<protein>
    <recommendedName>
        <fullName evidence="3">1,4-dihydroxy-2-naphthoyl-CoA synthase</fullName>
        <ecNumber evidence="3">4.1.3.36</ecNumber>
    </recommendedName>
</protein>
<dbReference type="InterPro" id="IPR018376">
    <property type="entry name" value="Enoyl-CoA_hyd/isom_CS"/>
</dbReference>
<evidence type="ECO:0000256" key="4">
    <source>
        <dbReference type="RuleBase" id="RU003707"/>
    </source>
</evidence>
<dbReference type="AlphaFoldDB" id="A0A1Y1IE74"/>
<reference evidence="6 7" key="1">
    <citation type="journal article" date="2014" name="Nat. Commun.">
        <title>Klebsormidium flaccidum genome reveals primary factors for plant terrestrial adaptation.</title>
        <authorList>
            <person name="Hori K."/>
            <person name="Maruyama F."/>
            <person name="Fujisawa T."/>
            <person name="Togashi T."/>
            <person name="Yamamoto N."/>
            <person name="Seo M."/>
            <person name="Sato S."/>
            <person name="Yamada T."/>
            <person name="Mori H."/>
            <person name="Tajima N."/>
            <person name="Moriyama T."/>
            <person name="Ikeuchi M."/>
            <person name="Watanabe M."/>
            <person name="Wada H."/>
            <person name="Kobayashi K."/>
            <person name="Saito M."/>
            <person name="Masuda T."/>
            <person name="Sasaki-Sekimoto Y."/>
            <person name="Mashiguchi K."/>
            <person name="Awai K."/>
            <person name="Shimojima M."/>
            <person name="Masuda S."/>
            <person name="Iwai M."/>
            <person name="Nobusawa T."/>
            <person name="Narise T."/>
            <person name="Kondo S."/>
            <person name="Saito H."/>
            <person name="Sato R."/>
            <person name="Murakawa M."/>
            <person name="Ihara Y."/>
            <person name="Oshima-Yamada Y."/>
            <person name="Ohtaka K."/>
            <person name="Satoh M."/>
            <person name="Sonobe K."/>
            <person name="Ishii M."/>
            <person name="Ohtani R."/>
            <person name="Kanamori-Sato M."/>
            <person name="Honoki R."/>
            <person name="Miyazaki D."/>
            <person name="Mochizuki H."/>
            <person name="Umetsu J."/>
            <person name="Higashi K."/>
            <person name="Shibata D."/>
            <person name="Kamiya Y."/>
            <person name="Sato N."/>
            <person name="Nakamura Y."/>
            <person name="Tabata S."/>
            <person name="Ida S."/>
            <person name="Kurokawa K."/>
            <person name="Ohta H."/>
        </authorList>
    </citation>
    <scope>NUCLEOTIDE SEQUENCE [LARGE SCALE GENOMIC DNA]</scope>
    <source>
        <strain evidence="6 7">NIES-2285</strain>
    </source>
</reference>
<dbReference type="GO" id="GO:0005777">
    <property type="term" value="C:peroxisome"/>
    <property type="evidence" value="ECO:0000318"/>
    <property type="project" value="GO_Central"/>
</dbReference>
<dbReference type="STRING" id="105231.A0A1Y1IE74"/>
<dbReference type="InterPro" id="IPR029045">
    <property type="entry name" value="ClpP/crotonase-like_dom_sf"/>
</dbReference>
<dbReference type="OMA" id="FCDARED"/>
<dbReference type="Pfam" id="PF00378">
    <property type="entry name" value="ECH_1"/>
    <property type="match status" value="1"/>
</dbReference>
<evidence type="ECO:0000256" key="5">
    <source>
        <dbReference type="SAM" id="MobiDB-lite"/>
    </source>
</evidence>
<dbReference type="FunFam" id="3.90.226.10:FF:000003">
    <property type="entry name" value="1,4-dihydroxy-2-naphthoyl-CoA synthase"/>
    <property type="match status" value="1"/>
</dbReference>
<keyword evidence="2" id="KW-0456">Lyase</keyword>
<dbReference type="EC" id="4.1.3.36" evidence="3"/>
<name>A0A1Y1IE74_KLENI</name>
<evidence type="ECO:0000313" key="7">
    <source>
        <dbReference type="Proteomes" id="UP000054558"/>
    </source>
</evidence>
<feature type="compositionally biased region" description="Pro residues" evidence="5">
    <location>
        <begin position="32"/>
        <end position="45"/>
    </location>
</feature>
<accession>A0A1Y1IE74</accession>
<evidence type="ECO:0000256" key="3">
    <source>
        <dbReference type="ARBA" id="ARBA00066833"/>
    </source>
</evidence>
<sequence>MASDKKDPITFCYEQATRRTAILANHLSPTDPTSPPHPLPLPNPHPTEASSAFDTAAFVEPVNASTSSQADGGQFGKSQPYASATGQPTKYARIHGEVKRTPAVWRKAEVPGPELEDVLYEKAEGEGIAKITINRPERRNAFRPETVKELSRAFNEARDDPDVGVIIFTGQGSLAFCSGGDQHFRGRGGYVGNDRVPRLNVLDLQVQIRRLPKPVVAMVAGYAVGGGHVLHMVCDLTIAADNAVFGQTGPKVGSFDAGYGCSIMARTIGQKKAREMWFLARMYTAKEALDMGLINTVVPVARLEEETLIWCREMLRNSPMALRVLKSSLNAVDDGGAGLQELGGNATLLFYGSEEGSEGREAYVEGRAPDFSKFKRLP</sequence>
<dbReference type="GO" id="GO:0009234">
    <property type="term" value="P:menaquinone biosynthetic process"/>
    <property type="evidence" value="ECO:0000318"/>
    <property type="project" value="GO_Central"/>
</dbReference>
<gene>
    <name evidence="6" type="ORF">KFL_002860020</name>
</gene>
<dbReference type="PANTHER" id="PTHR43113:SF1">
    <property type="entry name" value="1,4-DIHYDROXY-2-NAPHTHOYL-COA SYNTHASE, PEROXISOMAL"/>
    <property type="match status" value="1"/>
</dbReference>
<dbReference type="InterPro" id="IPR001753">
    <property type="entry name" value="Enoyl-CoA_hydra/iso"/>
</dbReference>
<organism evidence="6 7">
    <name type="scientific">Klebsormidium nitens</name>
    <name type="common">Green alga</name>
    <name type="synonym">Ulothrix nitens</name>
    <dbReference type="NCBI Taxonomy" id="105231"/>
    <lineage>
        <taxon>Eukaryota</taxon>
        <taxon>Viridiplantae</taxon>
        <taxon>Streptophyta</taxon>
        <taxon>Klebsormidiophyceae</taxon>
        <taxon>Klebsormidiales</taxon>
        <taxon>Klebsormidiaceae</taxon>
        <taxon>Klebsormidium</taxon>
    </lineage>
</organism>
<dbReference type="NCBIfam" id="NF005637">
    <property type="entry name" value="PRK07396.1"/>
    <property type="match status" value="1"/>
</dbReference>
<feature type="region of interest" description="Disordered" evidence="5">
    <location>
        <begin position="63"/>
        <end position="88"/>
    </location>
</feature>
<dbReference type="PROSITE" id="PS00166">
    <property type="entry name" value="ENOYL_COA_HYDRATASE"/>
    <property type="match status" value="1"/>
</dbReference>
<dbReference type="Gene3D" id="1.10.12.10">
    <property type="entry name" value="Lyase 2-enoyl-coa Hydratase, Chain A, domain 2"/>
    <property type="match status" value="1"/>
</dbReference>
<keyword evidence="7" id="KW-1185">Reference proteome</keyword>
<dbReference type="OrthoDB" id="2018133at2759"/>
<evidence type="ECO:0000256" key="2">
    <source>
        <dbReference type="ARBA" id="ARBA00023239"/>
    </source>
</evidence>
<dbReference type="Gene3D" id="3.90.226.10">
    <property type="entry name" value="2-enoyl-CoA Hydratase, Chain A, domain 1"/>
    <property type="match status" value="1"/>
</dbReference>
<dbReference type="InterPro" id="IPR014748">
    <property type="entry name" value="Enoyl-CoA_hydra_C"/>
</dbReference>